<evidence type="ECO:0000313" key="8">
    <source>
        <dbReference type="Proteomes" id="UP000500767"/>
    </source>
</evidence>
<sequence length="726" mass="81265">MSLIAILDDRLTNRNIYARLAAALETNIEVVTFDDPLVALDHLQTVQPDLVVTDFKMPHLDGAEFTRRFRSCPGCADIPVVVITAYDDRSFRLQALEAGATDFLQSPVDHAEFITRGRNLLRMHRQHRIIETRARDLELELKNSELSHQKLMRDSREALAQVIDTVPAFISAADRDGHIVFINASQSELTDHGAPDRRVPDQYADQPERLGSGAVSFGNDYQQRSRSLDLLVFKSGKPLQAFEQEVTDQQGRRRILLTTKSPLRDGSGDIGSVLTTSLDITERKRAEQHLQHVASHDPLTDLPNRALLRERLQHRLSRGGRAERLIALHYLDLDRFKEVNDQMGHHLGDILLKTVSAHLIACAGKQDTVARIGGDEFAILQTQIDHPDQAAELAARIIARISQPSMQNGQEITISGSIGITIFPTDGTDTEELIRNADLAMYQAKAEGRNSYRFFVTDMNERISRIQRIRRELRQALRSNEFVLHYQPQMNLLTGRIAGVEALLRWNHPVDGLLAPGDFLVIAEQGGLGGEIDDWVLRRACLDAMIWQKNGLQPIAVGVNLSPVRIGTLRTQELITTVLHETGLDPSLLELELTEHELVDDLDAAARVLNQMRLLGVRLAIDDFGTGYSSLNYVRSFPVNRLKIDQSFIRNLRTDVNDAAIVRNIISLAHDLNITVVAEGVETVEQLTHLAGEGCDEIQGFYFSRPLPTDALQAMLRRELASTHLG</sequence>
<feature type="domain" description="EAL" evidence="5">
    <location>
        <begin position="466"/>
        <end position="720"/>
    </location>
</feature>
<dbReference type="InterPro" id="IPR052155">
    <property type="entry name" value="Biofilm_reg_signaling"/>
</dbReference>
<dbReference type="Gene3D" id="3.30.70.270">
    <property type="match status" value="1"/>
</dbReference>
<dbReference type="InterPro" id="IPR001789">
    <property type="entry name" value="Sig_transdc_resp-reg_receiver"/>
</dbReference>
<dbReference type="SUPFAM" id="SSF55073">
    <property type="entry name" value="Nucleotide cyclase"/>
    <property type="match status" value="1"/>
</dbReference>
<protein>
    <submittedName>
        <fullName evidence="7">EAL domain-containing protein</fullName>
    </submittedName>
</protein>
<dbReference type="Gene3D" id="3.20.20.450">
    <property type="entry name" value="EAL domain"/>
    <property type="match status" value="1"/>
</dbReference>
<dbReference type="NCBIfam" id="TIGR00254">
    <property type="entry name" value="GGDEF"/>
    <property type="match status" value="1"/>
</dbReference>
<dbReference type="Pfam" id="PF08448">
    <property type="entry name" value="PAS_4"/>
    <property type="match status" value="1"/>
</dbReference>
<dbReference type="SUPFAM" id="SSF52172">
    <property type="entry name" value="CheY-like"/>
    <property type="match status" value="1"/>
</dbReference>
<dbReference type="GO" id="GO:0003824">
    <property type="term" value="F:catalytic activity"/>
    <property type="evidence" value="ECO:0007669"/>
    <property type="project" value="UniProtKB-ARBA"/>
</dbReference>
<dbReference type="PROSITE" id="PS50883">
    <property type="entry name" value="EAL"/>
    <property type="match status" value="1"/>
</dbReference>
<dbReference type="NCBIfam" id="TIGR00229">
    <property type="entry name" value="sensory_box"/>
    <property type="match status" value="1"/>
</dbReference>
<dbReference type="PROSITE" id="PS50112">
    <property type="entry name" value="PAS"/>
    <property type="match status" value="1"/>
</dbReference>
<dbReference type="Gene3D" id="3.40.50.2300">
    <property type="match status" value="1"/>
</dbReference>
<dbReference type="PROSITE" id="PS50887">
    <property type="entry name" value="GGDEF"/>
    <property type="match status" value="1"/>
</dbReference>
<dbReference type="SMART" id="SM00052">
    <property type="entry name" value="EAL"/>
    <property type="match status" value="1"/>
</dbReference>
<dbReference type="EMBL" id="CP053708">
    <property type="protein sequence ID" value="QKE91379.1"/>
    <property type="molecule type" value="Genomic_DNA"/>
</dbReference>
<accession>A0A6M8HS72</accession>
<dbReference type="InterPro" id="IPR000014">
    <property type="entry name" value="PAS"/>
</dbReference>
<evidence type="ECO:0000259" key="3">
    <source>
        <dbReference type="PROSITE" id="PS50112"/>
    </source>
</evidence>
<dbReference type="InterPro" id="IPR035919">
    <property type="entry name" value="EAL_sf"/>
</dbReference>
<organism evidence="7 8">
    <name type="scientific">Lichenicola cladoniae</name>
    <dbReference type="NCBI Taxonomy" id="1484109"/>
    <lineage>
        <taxon>Bacteria</taxon>
        <taxon>Pseudomonadati</taxon>
        <taxon>Pseudomonadota</taxon>
        <taxon>Alphaproteobacteria</taxon>
        <taxon>Acetobacterales</taxon>
        <taxon>Acetobacteraceae</taxon>
        <taxon>Lichenicola</taxon>
    </lineage>
</organism>
<dbReference type="SUPFAM" id="SSF55785">
    <property type="entry name" value="PYP-like sensor domain (PAS domain)"/>
    <property type="match status" value="1"/>
</dbReference>
<dbReference type="InterPro" id="IPR000160">
    <property type="entry name" value="GGDEF_dom"/>
</dbReference>
<evidence type="ECO:0000259" key="5">
    <source>
        <dbReference type="PROSITE" id="PS50883"/>
    </source>
</evidence>
<dbReference type="InterPro" id="IPR011006">
    <property type="entry name" value="CheY-like_superfamily"/>
</dbReference>
<dbReference type="Pfam" id="PF00990">
    <property type="entry name" value="GGDEF"/>
    <property type="match status" value="1"/>
</dbReference>
<dbReference type="InterPro" id="IPR001633">
    <property type="entry name" value="EAL_dom"/>
</dbReference>
<dbReference type="SMART" id="SM00267">
    <property type="entry name" value="GGDEF"/>
    <property type="match status" value="1"/>
</dbReference>
<reference evidence="7 8" key="1">
    <citation type="journal article" date="2014" name="World J. Microbiol. Biotechnol.">
        <title>Biodiversity and physiological characteristics of Antarctic and Arctic lichens-associated bacteria.</title>
        <authorList>
            <person name="Lee Y.M."/>
            <person name="Kim E.H."/>
            <person name="Lee H.K."/>
            <person name="Hong S.G."/>
        </authorList>
    </citation>
    <scope>NUCLEOTIDE SEQUENCE [LARGE SCALE GENOMIC DNA]</scope>
    <source>
        <strain evidence="7 8">PAMC 26569</strain>
    </source>
</reference>
<keyword evidence="1" id="KW-0597">Phosphoprotein</keyword>
<dbReference type="FunFam" id="3.30.70.270:FF:000001">
    <property type="entry name" value="Diguanylate cyclase domain protein"/>
    <property type="match status" value="1"/>
</dbReference>
<dbReference type="InterPro" id="IPR035965">
    <property type="entry name" value="PAS-like_dom_sf"/>
</dbReference>
<evidence type="ECO:0000256" key="1">
    <source>
        <dbReference type="PROSITE-ProRule" id="PRU00169"/>
    </source>
</evidence>
<dbReference type="Gene3D" id="3.30.450.20">
    <property type="entry name" value="PAS domain"/>
    <property type="match status" value="1"/>
</dbReference>
<dbReference type="GO" id="GO:0000160">
    <property type="term" value="P:phosphorelay signal transduction system"/>
    <property type="evidence" value="ECO:0007669"/>
    <property type="project" value="InterPro"/>
</dbReference>
<dbReference type="PROSITE" id="PS50113">
    <property type="entry name" value="PAC"/>
    <property type="match status" value="1"/>
</dbReference>
<proteinExistence type="predicted"/>
<dbReference type="InterPro" id="IPR029787">
    <property type="entry name" value="Nucleotide_cyclase"/>
</dbReference>
<dbReference type="CDD" id="cd01948">
    <property type="entry name" value="EAL"/>
    <property type="match status" value="1"/>
</dbReference>
<dbReference type="SUPFAM" id="SSF141868">
    <property type="entry name" value="EAL domain-like"/>
    <property type="match status" value="1"/>
</dbReference>
<name>A0A6M8HS72_9PROT</name>
<evidence type="ECO:0000313" key="7">
    <source>
        <dbReference type="EMBL" id="QKE91379.1"/>
    </source>
</evidence>
<dbReference type="SMART" id="SM00448">
    <property type="entry name" value="REC"/>
    <property type="match status" value="1"/>
</dbReference>
<dbReference type="InterPro" id="IPR000700">
    <property type="entry name" value="PAS-assoc_C"/>
</dbReference>
<dbReference type="InterPro" id="IPR013656">
    <property type="entry name" value="PAS_4"/>
</dbReference>
<evidence type="ECO:0000259" key="4">
    <source>
        <dbReference type="PROSITE" id="PS50113"/>
    </source>
</evidence>
<dbReference type="InterPro" id="IPR043128">
    <property type="entry name" value="Rev_trsase/Diguanyl_cyclase"/>
</dbReference>
<dbReference type="KEGG" id="lck:HN018_16190"/>
<dbReference type="PANTHER" id="PTHR44757">
    <property type="entry name" value="DIGUANYLATE CYCLASE DGCP"/>
    <property type="match status" value="1"/>
</dbReference>
<dbReference type="PANTHER" id="PTHR44757:SF2">
    <property type="entry name" value="BIOFILM ARCHITECTURE MAINTENANCE PROTEIN MBAA"/>
    <property type="match status" value="1"/>
</dbReference>
<dbReference type="CDD" id="cd01949">
    <property type="entry name" value="GGDEF"/>
    <property type="match status" value="1"/>
</dbReference>
<feature type="domain" description="PAC" evidence="4">
    <location>
        <begin position="240"/>
        <end position="292"/>
    </location>
</feature>
<feature type="domain" description="PAS" evidence="3">
    <location>
        <begin position="155"/>
        <end position="190"/>
    </location>
</feature>
<dbReference type="Pfam" id="PF00072">
    <property type="entry name" value="Response_reg"/>
    <property type="match status" value="1"/>
</dbReference>
<evidence type="ECO:0000259" key="6">
    <source>
        <dbReference type="PROSITE" id="PS50887"/>
    </source>
</evidence>
<dbReference type="AlphaFoldDB" id="A0A6M8HS72"/>
<dbReference type="Proteomes" id="UP000500767">
    <property type="component" value="Chromosome"/>
</dbReference>
<gene>
    <name evidence="7" type="ORF">HN018_16190</name>
</gene>
<dbReference type="PROSITE" id="PS50110">
    <property type="entry name" value="RESPONSE_REGULATORY"/>
    <property type="match status" value="1"/>
</dbReference>
<feature type="modified residue" description="4-aspartylphosphate" evidence="1">
    <location>
        <position position="54"/>
    </location>
</feature>
<dbReference type="RefSeq" id="WP_171833097.1">
    <property type="nucleotide sequence ID" value="NZ_CP053708.1"/>
</dbReference>
<feature type="domain" description="Response regulatory" evidence="2">
    <location>
        <begin position="3"/>
        <end position="121"/>
    </location>
</feature>
<keyword evidence="8" id="KW-1185">Reference proteome</keyword>
<evidence type="ECO:0000259" key="2">
    <source>
        <dbReference type="PROSITE" id="PS50110"/>
    </source>
</evidence>
<dbReference type="Pfam" id="PF00563">
    <property type="entry name" value="EAL"/>
    <property type="match status" value="1"/>
</dbReference>
<feature type="domain" description="GGDEF" evidence="6">
    <location>
        <begin position="324"/>
        <end position="457"/>
    </location>
</feature>